<dbReference type="GO" id="GO:0015628">
    <property type="term" value="P:protein secretion by the type II secretion system"/>
    <property type="evidence" value="ECO:0007669"/>
    <property type="project" value="InterPro"/>
</dbReference>
<evidence type="ECO:0000256" key="8">
    <source>
        <dbReference type="ARBA" id="ARBA00023136"/>
    </source>
</evidence>
<dbReference type="PRINTS" id="PR01032">
    <property type="entry name" value="PHAGEIV"/>
</dbReference>
<feature type="domain" description="GspD-like N0" evidence="12">
    <location>
        <begin position="22"/>
        <end position="91"/>
    </location>
</feature>
<dbReference type="InterPro" id="IPR050810">
    <property type="entry name" value="Bact_Secretion_Sys_Channel"/>
</dbReference>
<sequence length="653" mass="70544">MLLACLMLALNYSAYAKDQITLNFSDTDINAVINAVAKLTNKNFIVDPRVKGKVTVITHQSLSKEEVYKVFLSVLKVHGYAAIPGESVIKIVPEVNAKQDSIPTVTHARFSDGDGIVTEVIKIKNVNAAQLVPILRPLVPQRGHLAAYPASNVIIISDSAANIARLALIIKRIDLPVHEGIEIISLKYATASEVVRVINQLNRPNIKNKPNITVVADDRTNSILLGGAVSARLRLRAVISHMDVPVDIGGDAHVIYLRYAKAKDLVSVLTGVSKSLSRPRGKGKQIASQQRQANVSIQADEGSNALVINAPPSVFRSLRNVISKLDIKRAQIIVESVIAELSYQKASEFGVQWAADGSSGGNRNGPIGLVNFSAGPGLLSLASASLASPPSIDGMTLGLGNYSNGKLNLGVLIRALAGDAATNILSTPTLVTMDNQEAEIVVGQNIPFLTGSYTSTGTGSSTPGNPFQTIKRQDVGLTLKIKPQINEGNTIKLEITQEVSSLAASVAGSSDLITNKRSIKTTVMVNDDQMVVLGGLIEDSLRDTEQKVPGLGDIPIIGWMFKYKKQKKQKTNLMVFIHPTILKSDETLDYYTNEKYNYIRSRQLQLSRKGLSLLSNKEIPLMPKRNNIQPLPPRYMPADSTLDLNITQPPGVQ</sequence>
<evidence type="ECO:0000259" key="10">
    <source>
        <dbReference type="Pfam" id="PF00263"/>
    </source>
</evidence>
<keyword evidence="5" id="KW-0812">Transmembrane</keyword>
<dbReference type="GO" id="GO:0009279">
    <property type="term" value="C:cell outer membrane"/>
    <property type="evidence" value="ECO:0007669"/>
    <property type="project" value="UniProtKB-SubCell"/>
</dbReference>
<protein>
    <submittedName>
        <fullName evidence="13">General secretion pathway protein D</fullName>
    </submittedName>
</protein>
<dbReference type="InterPro" id="IPR001775">
    <property type="entry name" value="GspD/PilQ"/>
</dbReference>
<dbReference type="InterPro" id="IPR004846">
    <property type="entry name" value="T2SS/T3SS_dom"/>
</dbReference>
<dbReference type="PANTHER" id="PTHR30332">
    <property type="entry name" value="PROBABLE GENERAL SECRETION PATHWAY PROTEIN D"/>
    <property type="match status" value="1"/>
</dbReference>
<proteinExistence type="inferred from homology"/>
<dbReference type="NCBIfam" id="TIGR02517">
    <property type="entry name" value="type_II_gspD"/>
    <property type="match status" value="1"/>
</dbReference>
<keyword evidence="7" id="KW-0653">Protein transport</keyword>
<evidence type="ECO:0000256" key="6">
    <source>
        <dbReference type="ARBA" id="ARBA00022729"/>
    </source>
</evidence>
<dbReference type="AlphaFoldDB" id="A0A3B1B889"/>
<dbReference type="Gene3D" id="3.30.1370.120">
    <property type="match status" value="3"/>
</dbReference>
<keyword evidence="3" id="KW-0813">Transport</keyword>
<dbReference type="InterPro" id="IPR038591">
    <property type="entry name" value="NolW-like_sf"/>
</dbReference>
<gene>
    <name evidence="13" type="ORF">MNBD_GAMMA24-884</name>
</gene>
<name>A0A3B1B889_9ZZZZ</name>
<evidence type="ECO:0000256" key="2">
    <source>
        <dbReference type="ARBA" id="ARBA00006980"/>
    </source>
</evidence>
<organism evidence="13">
    <name type="scientific">hydrothermal vent metagenome</name>
    <dbReference type="NCBI Taxonomy" id="652676"/>
    <lineage>
        <taxon>unclassified sequences</taxon>
        <taxon>metagenomes</taxon>
        <taxon>ecological metagenomes</taxon>
    </lineage>
</organism>
<keyword evidence="8" id="KW-0472">Membrane</keyword>
<dbReference type="InterPro" id="IPR049371">
    <property type="entry name" value="GspD-like_N0"/>
</dbReference>
<feature type="domain" description="NolW-like" evidence="11">
    <location>
        <begin position="118"/>
        <end position="177"/>
    </location>
</feature>
<feature type="domain" description="Type II/III secretion system secretin-like" evidence="10">
    <location>
        <begin position="415"/>
        <end position="583"/>
    </location>
</feature>
<evidence type="ECO:0000256" key="3">
    <source>
        <dbReference type="ARBA" id="ARBA00022448"/>
    </source>
</evidence>
<dbReference type="Pfam" id="PF21305">
    <property type="entry name" value="type_II_gspD_N0"/>
    <property type="match status" value="1"/>
</dbReference>
<dbReference type="Pfam" id="PF00263">
    <property type="entry name" value="Secretin"/>
    <property type="match status" value="1"/>
</dbReference>
<dbReference type="PRINTS" id="PR00811">
    <property type="entry name" value="BCTERIALGSPD"/>
</dbReference>
<evidence type="ECO:0000259" key="11">
    <source>
        <dbReference type="Pfam" id="PF03958"/>
    </source>
</evidence>
<reference evidence="13" key="1">
    <citation type="submission" date="2018-06" db="EMBL/GenBank/DDBJ databases">
        <authorList>
            <person name="Zhirakovskaya E."/>
        </authorList>
    </citation>
    <scope>NUCLEOTIDE SEQUENCE</scope>
</reference>
<comment type="similarity">
    <text evidence="2">Belongs to the bacterial secretin family. GSP D subfamily.</text>
</comment>
<evidence type="ECO:0000256" key="5">
    <source>
        <dbReference type="ARBA" id="ARBA00022692"/>
    </source>
</evidence>
<dbReference type="GO" id="GO:0015627">
    <property type="term" value="C:type II protein secretion system complex"/>
    <property type="evidence" value="ECO:0007669"/>
    <property type="project" value="InterPro"/>
</dbReference>
<comment type="subcellular location">
    <subcellularLocation>
        <location evidence="1">Cell outer membrane</location>
    </subcellularLocation>
</comment>
<dbReference type="PANTHER" id="PTHR30332:SF24">
    <property type="entry name" value="SECRETIN GSPD-RELATED"/>
    <property type="match status" value="1"/>
</dbReference>
<evidence type="ECO:0000256" key="4">
    <source>
        <dbReference type="ARBA" id="ARBA00022452"/>
    </source>
</evidence>
<evidence type="ECO:0000256" key="7">
    <source>
        <dbReference type="ARBA" id="ARBA00022927"/>
    </source>
</evidence>
<keyword evidence="6" id="KW-0732">Signal</keyword>
<keyword evidence="9" id="KW-0998">Cell outer membrane</keyword>
<feature type="domain" description="NolW-like" evidence="11">
    <location>
        <begin position="182"/>
        <end position="246"/>
    </location>
</feature>
<keyword evidence="4" id="KW-1134">Transmembrane beta strand</keyword>
<dbReference type="InterPro" id="IPR013356">
    <property type="entry name" value="T2SS_GspD"/>
</dbReference>
<evidence type="ECO:0000259" key="12">
    <source>
        <dbReference type="Pfam" id="PF21305"/>
    </source>
</evidence>
<evidence type="ECO:0000313" key="13">
    <source>
        <dbReference type="EMBL" id="VAX14506.1"/>
    </source>
</evidence>
<evidence type="ECO:0000256" key="1">
    <source>
        <dbReference type="ARBA" id="ARBA00004442"/>
    </source>
</evidence>
<dbReference type="InterPro" id="IPR005644">
    <property type="entry name" value="NolW-like"/>
</dbReference>
<dbReference type="Pfam" id="PF03958">
    <property type="entry name" value="Secretin_N"/>
    <property type="match status" value="3"/>
</dbReference>
<accession>A0A3B1B889</accession>
<evidence type="ECO:0000256" key="9">
    <source>
        <dbReference type="ARBA" id="ARBA00023237"/>
    </source>
</evidence>
<dbReference type="EMBL" id="UOFZ01000176">
    <property type="protein sequence ID" value="VAX14506.1"/>
    <property type="molecule type" value="Genomic_DNA"/>
</dbReference>
<feature type="domain" description="NolW-like" evidence="11">
    <location>
        <begin position="253"/>
        <end position="331"/>
    </location>
</feature>